<protein>
    <submittedName>
        <fullName evidence="2">Beta-lactamase domain protein</fullName>
    </submittedName>
</protein>
<dbReference type="CDD" id="cd07713">
    <property type="entry name" value="DHPS-like_MBL-fold"/>
    <property type="match status" value="1"/>
</dbReference>
<dbReference type="HOGENOM" id="CLU_036012_0_0_2"/>
<gene>
    <name evidence="2" type="ordered locus">TUZN_0833</name>
</gene>
<organism evidence="2 3">
    <name type="scientific">Thermoproteus uzoniensis (strain 768-20)</name>
    <dbReference type="NCBI Taxonomy" id="999630"/>
    <lineage>
        <taxon>Archaea</taxon>
        <taxon>Thermoproteota</taxon>
        <taxon>Thermoprotei</taxon>
        <taxon>Thermoproteales</taxon>
        <taxon>Thermoproteaceae</taxon>
        <taxon>Thermoproteus</taxon>
    </lineage>
</organism>
<dbReference type="PANTHER" id="PTHR13754">
    <property type="entry name" value="METALLO-BETA-LACTAMASE SUPERFAMILY PROTEIN"/>
    <property type="match status" value="1"/>
</dbReference>
<dbReference type="EMBL" id="CP002590">
    <property type="protein sequence ID" value="AEA12319.1"/>
    <property type="molecule type" value="Genomic_DNA"/>
</dbReference>
<dbReference type="Gene3D" id="3.60.15.10">
    <property type="entry name" value="Ribonuclease Z/Hydroxyacylglutathione hydrolase-like"/>
    <property type="match status" value="1"/>
</dbReference>
<dbReference type="InterPro" id="IPR036866">
    <property type="entry name" value="RibonucZ/Hydroxyglut_hydro"/>
</dbReference>
<dbReference type="InterPro" id="IPR052926">
    <property type="entry name" value="Metallo-beta-lactamase_dom"/>
</dbReference>
<name>F2L5E8_THEU7</name>
<sequence length="270" mass="28991">MYMKLAILVDNYLTQLSSLRLRLLGEWGFSAYVYDWRILYDTGLSGTALLNNMKALGISPDDPDVLVISHRHIDHTGGVKALLSARSRPLTVVAHENLFAKAYAKDEMGEVEIGVDFTRDFLESRGARLVLIREPYKIAEGVWASGEIPRRWGPSHTGAVSDIVPDDMALYIRHPKGLVALTGCGHAGVENIVEYGLQVTGADRLYAIIGGLHFMGLPEARVREAAGYLKSKGPGLVVGTHCTGVAGIAALQAALPDVAKAGGAGAVFEI</sequence>
<dbReference type="InterPro" id="IPR041712">
    <property type="entry name" value="DHPS-like_MBL-fold"/>
</dbReference>
<evidence type="ECO:0000313" key="3">
    <source>
        <dbReference type="Proteomes" id="UP000008138"/>
    </source>
</evidence>
<dbReference type="SUPFAM" id="SSF56281">
    <property type="entry name" value="Metallo-hydrolase/oxidoreductase"/>
    <property type="match status" value="1"/>
</dbReference>
<dbReference type="AlphaFoldDB" id="F2L5E8"/>
<dbReference type="Pfam" id="PF00753">
    <property type="entry name" value="Lactamase_B"/>
    <property type="match status" value="1"/>
</dbReference>
<reference evidence="2 3" key="1">
    <citation type="journal article" date="2011" name="J. Bacteriol.">
        <title>Complete genome sequence of the thermoacidophilic crenarchaeon Thermoproteus uzoniensis 768-20.</title>
        <authorList>
            <person name="Mardanov A.V."/>
            <person name="Gumerov V.M."/>
            <person name="Beletsky A.V."/>
            <person name="Prokofeva M.I."/>
            <person name="Bonch-Osmolovskaya E.A."/>
            <person name="Ravin N.V."/>
            <person name="Skryabin K.G."/>
        </authorList>
    </citation>
    <scope>NUCLEOTIDE SEQUENCE [LARGE SCALE GENOMIC DNA]</scope>
    <source>
        <strain evidence="2 3">768-20</strain>
    </source>
</reference>
<dbReference type="KEGG" id="tuz:TUZN_0833"/>
<dbReference type="PANTHER" id="PTHR13754:SF18">
    <property type="entry name" value="7,8-DIHYDROPTERIN-6-METHYL-4-(BETA-D-RIBOFURANOSYL)-AMINOBENZENE-5'-PHOSPHATE SYNTHASE"/>
    <property type="match status" value="1"/>
</dbReference>
<accession>F2L5E8</accession>
<reference key="2">
    <citation type="submission" date="2011-03" db="EMBL/GenBank/DDBJ databases">
        <title>Complete genome sequence of the thermoacidophilic crenarchaeon Thermoproteus uzoniensis 768-20.</title>
        <authorList>
            <person name="Mardanov A.V."/>
            <person name="Gumerov V.M."/>
            <person name="Beletsky A.V."/>
            <person name="Prokofeva M.I."/>
            <person name="Bonch-Osmolovskaya E.A."/>
            <person name="Ravin N.V."/>
            <person name="Skryabin K.G."/>
        </authorList>
    </citation>
    <scope>NUCLEOTIDE SEQUENCE</scope>
    <source>
        <strain>768-20</strain>
    </source>
</reference>
<dbReference type="InterPro" id="IPR001279">
    <property type="entry name" value="Metallo-B-lactamas"/>
</dbReference>
<dbReference type="GO" id="GO:0016740">
    <property type="term" value="F:transferase activity"/>
    <property type="evidence" value="ECO:0007669"/>
    <property type="project" value="TreeGrafter"/>
</dbReference>
<feature type="domain" description="Metallo-beta-lactamase" evidence="1">
    <location>
        <begin position="38"/>
        <end position="157"/>
    </location>
</feature>
<proteinExistence type="predicted"/>
<dbReference type="eggNOG" id="arCOG00503">
    <property type="taxonomic scope" value="Archaea"/>
</dbReference>
<evidence type="ECO:0000259" key="1">
    <source>
        <dbReference type="Pfam" id="PF00753"/>
    </source>
</evidence>
<keyword evidence="3" id="KW-1185">Reference proteome</keyword>
<dbReference type="Proteomes" id="UP000008138">
    <property type="component" value="Chromosome"/>
</dbReference>
<evidence type="ECO:0000313" key="2">
    <source>
        <dbReference type="EMBL" id="AEA12319.1"/>
    </source>
</evidence>
<dbReference type="STRING" id="999630.TUZN_0833"/>